<proteinExistence type="predicted"/>
<gene>
    <name evidence="2" type="primary">ktrA</name>
    <name evidence="2" type="ORF">NCTC12221_00477</name>
</gene>
<organism evidence="2 3">
    <name type="scientific">Helicobacter cinaedi</name>
    <dbReference type="NCBI Taxonomy" id="213"/>
    <lineage>
        <taxon>Bacteria</taxon>
        <taxon>Pseudomonadati</taxon>
        <taxon>Campylobacterota</taxon>
        <taxon>Epsilonproteobacteria</taxon>
        <taxon>Campylobacterales</taxon>
        <taxon>Helicobacteraceae</taxon>
        <taxon>Helicobacter</taxon>
    </lineage>
</organism>
<dbReference type="PANTHER" id="PTHR43833">
    <property type="entry name" value="POTASSIUM CHANNEL PROTEIN 2-RELATED-RELATED"/>
    <property type="match status" value="1"/>
</dbReference>
<evidence type="ECO:0000313" key="2">
    <source>
        <dbReference type="EMBL" id="STP09048.1"/>
    </source>
</evidence>
<dbReference type="PANTHER" id="PTHR43833:SF7">
    <property type="entry name" value="KTR SYSTEM POTASSIUM UPTAKE PROTEIN C"/>
    <property type="match status" value="1"/>
</dbReference>
<dbReference type="AlphaFoldDB" id="A0A377JMS3"/>
<dbReference type="Gene3D" id="3.30.70.1450">
    <property type="entry name" value="Regulator of K+ conductance, C-terminal domain"/>
    <property type="match status" value="1"/>
</dbReference>
<protein>
    <submittedName>
        <fullName evidence="2">Potassium uptake protein, integral membrane component, KtrA</fullName>
    </submittedName>
</protein>
<dbReference type="EMBL" id="UGHZ01000001">
    <property type="protein sequence ID" value="STP09048.1"/>
    <property type="molecule type" value="Genomic_DNA"/>
</dbReference>
<dbReference type="Pfam" id="PF02254">
    <property type="entry name" value="TrkA_N"/>
    <property type="match status" value="1"/>
</dbReference>
<dbReference type="InterPro" id="IPR003148">
    <property type="entry name" value="RCK_N"/>
</dbReference>
<dbReference type="InterPro" id="IPR050721">
    <property type="entry name" value="Trk_Ktr_HKT_K-transport"/>
</dbReference>
<evidence type="ECO:0000259" key="1">
    <source>
        <dbReference type="Pfam" id="PF02254"/>
    </source>
</evidence>
<dbReference type="InterPro" id="IPR036721">
    <property type="entry name" value="RCK_C_sf"/>
</dbReference>
<feature type="domain" description="RCK N-terminal" evidence="1">
    <location>
        <begin position="7"/>
        <end position="120"/>
    </location>
</feature>
<dbReference type="Gene3D" id="3.40.50.720">
    <property type="entry name" value="NAD(P)-binding Rossmann-like Domain"/>
    <property type="match status" value="1"/>
</dbReference>
<sequence>MAKTYGVIGLGKFGFYVASALIEQGQKVVVADVSEQAIYAISQQTELAYILDSTDTNALKEAGFSNLDFVIVSIGENIESSILTLMALKELGVKNIITKAITNIHGKILSKLGASKVIYPEKEAAQHLLRSFITHPEFENIDISSSLKVCKFSVTKDYVGKSAVEILRSLVGKKECEIKVIAIKENADSEWNLSPSDDIVLFEGARIVYFGTQECMDKIKP</sequence>
<dbReference type="RefSeq" id="WP_115025821.1">
    <property type="nucleotide sequence ID" value="NZ_UGHZ01000001.1"/>
</dbReference>
<dbReference type="GO" id="GO:0006813">
    <property type="term" value="P:potassium ion transport"/>
    <property type="evidence" value="ECO:0007669"/>
    <property type="project" value="InterPro"/>
</dbReference>
<evidence type="ECO:0000313" key="3">
    <source>
        <dbReference type="Proteomes" id="UP000255335"/>
    </source>
</evidence>
<name>A0A377JMS3_9HELI</name>
<dbReference type="Proteomes" id="UP000255335">
    <property type="component" value="Unassembled WGS sequence"/>
</dbReference>
<accession>A0A377JMS3</accession>
<dbReference type="InterPro" id="IPR036291">
    <property type="entry name" value="NAD(P)-bd_dom_sf"/>
</dbReference>
<reference evidence="2 3" key="1">
    <citation type="submission" date="2018-06" db="EMBL/GenBank/DDBJ databases">
        <authorList>
            <consortium name="Pathogen Informatics"/>
            <person name="Doyle S."/>
        </authorList>
    </citation>
    <scope>NUCLEOTIDE SEQUENCE [LARGE SCALE GENOMIC DNA]</scope>
    <source>
        <strain evidence="2 3">NCTC12221</strain>
    </source>
</reference>
<dbReference type="SUPFAM" id="SSF51735">
    <property type="entry name" value="NAD(P)-binding Rossmann-fold domains"/>
    <property type="match status" value="1"/>
</dbReference>